<dbReference type="OrthoDB" id="6372157at2"/>
<protein>
    <submittedName>
        <fullName evidence="1">Uncharacterized protein</fullName>
    </submittedName>
</protein>
<accession>A0A1H1MNY7</accession>
<organism evidence="1 2">
    <name type="scientific">Halopseudomonas litoralis</name>
    <dbReference type="NCBI Taxonomy" id="797277"/>
    <lineage>
        <taxon>Bacteria</taxon>
        <taxon>Pseudomonadati</taxon>
        <taxon>Pseudomonadota</taxon>
        <taxon>Gammaproteobacteria</taxon>
        <taxon>Pseudomonadales</taxon>
        <taxon>Pseudomonadaceae</taxon>
        <taxon>Halopseudomonas</taxon>
    </lineage>
</organism>
<sequence>MAIQDGYTPLDKLLQDDLSPFIGPQAATGCLVLVPAQTGIGKTHSVLQLILAELVAGESSNKSVRQIYYVTNSVDNVRQSYNELLRTIDEKLPEHAALLKRQILYLPRQDSQMQSVSDAVVEQVIELFSLQANRVLQDKWREMRKMRRFMESHSHSKGALQSSLDQLAQTTYGLLVNAIQSRQRSEYPLQLSEADLELLDCLLPGDRMARGEARVAFLTTHKFMGGYQTLRGRTHPLRELDNALLLIDEFDRQNEVILHIMAEQKALDLIELTRTLHANLQLHQVERSSRYAGIEEQFDSLRLSLSEFAQRWHLEFAFNTEGDSFEDEKVRLFSDRTVTHAHSSAHLFRLSTDQQLRKNVIYTEVMGSEAGQDSFDKRLSRFINEADWVYRRFIWVMRSSVWRYMQNSPSRDSDARADSATLQEAVMSILSHLNLQRLSDVVFAALDVQSSLVGGRGHRSPEDIRAGARTYHDKGLKLTDVRRNEGTRDTVSCYFTGLAVTPSGLLARMVEGGAKVVGVSATATSRTVIRNFDLAYLQGRLGPRFIELTREQQEAVGNWYRSRRRYADTGVQIDVQFVAEDRRLVAEALQSLSGRPVSKPAMALGYLFGEEEGGDYQLSWVSKLVAALAGFMAAEHNRYMLVLLNRTISASRYPRFVNFLKSFLQRAAADSGVGVRLFDGMNADAMAYGEFDEVRNHLGGSADKVVVLSAYGSMGEGKNPDYAVQQVAELEQLVWVGNGQAPASVRTDIDTLYLEKPTHQLFSSEDYQVGQLLLLHQIMALQESGWISLAETRTWVRKALQGMAHRQHLGAYHKTGDYVWLIRKV</sequence>
<gene>
    <name evidence="1" type="ORF">SAMN05216198_0680</name>
</gene>
<dbReference type="AlphaFoldDB" id="A0A1H1MNY7"/>
<evidence type="ECO:0000313" key="2">
    <source>
        <dbReference type="Proteomes" id="UP000243426"/>
    </source>
</evidence>
<name>A0A1H1MNY7_9GAMM</name>
<reference evidence="2" key="1">
    <citation type="submission" date="2016-10" db="EMBL/GenBank/DDBJ databases">
        <authorList>
            <person name="Varghese N."/>
            <person name="Submissions S."/>
        </authorList>
    </citation>
    <scope>NUCLEOTIDE SEQUENCE [LARGE SCALE GENOMIC DNA]</scope>
    <source>
        <strain evidence="2">2SM5</strain>
    </source>
</reference>
<dbReference type="Gene3D" id="3.40.50.300">
    <property type="entry name" value="P-loop containing nucleotide triphosphate hydrolases"/>
    <property type="match status" value="1"/>
</dbReference>
<dbReference type="Proteomes" id="UP000243426">
    <property type="component" value="Chromosome I"/>
</dbReference>
<evidence type="ECO:0000313" key="1">
    <source>
        <dbReference type="EMBL" id="SDR88553.1"/>
    </source>
</evidence>
<keyword evidence="2" id="KW-1185">Reference proteome</keyword>
<dbReference type="SUPFAM" id="SSF52540">
    <property type="entry name" value="P-loop containing nucleoside triphosphate hydrolases"/>
    <property type="match status" value="1"/>
</dbReference>
<proteinExistence type="predicted"/>
<dbReference type="RefSeq" id="WP_090272035.1">
    <property type="nucleotide sequence ID" value="NZ_LT629748.1"/>
</dbReference>
<dbReference type="EMBL" id="LT629748">
    <property type="protein sequence ID" value="SDR88553.1"/>
    <property type="molecule type" value="Genomic_DNA"/>
</dbReference>
<dbReference type="InterPro" id="IPR027417">
    <property type="entry name" value="P-loop_NTPase"/>
</dbReference>